<protein>
    <submittedName>
        <fullName evidence="3">Uncharacterized protein</fullName>
    </submittedName>
</protein>
<evidence type="ECO:0000256" key="1">
    <source>
        <dbReference type="SAM" id="MobiDB-lite"/>
    </source>
</evidence>
<keyword evidence="2" id="KW-0812">Transmembrane</keyword>
<evidence type="ECO:0000313" key="3">
    <source>
        <dbReference type="EMBL" id="GBF88015.1"/>
    </source>
</evidence>
<comment type="caution">
    <text evidence="3">The sequence shown here is derived from an EMBL/GenBank/DDBJ whole genome shotgun (WGS) entry which is preliminary data.</text>
</comment>
<reference evidence="3 4" key="1">
    <citation type="journal article" date="2018" name="Sci. Rep.">
        <title>Raphidocelis subcapitata (=Pseudokirchneriella subcapitata) provides an insight into genome evolution and environmental adaptations in the Sphaeropleales.</title>
        <authorList>
            <person name="Suzuki S."/>
            <person name="Yamaguchi H."/>
            <person name="Nakajima N."/>
            <person name="Kawachi M."/>
        </authorList>
    </citation>
    <scope>NUCLEOTIDE SEQUENCE [LARGE SCALE GENOMIC DNA]</scope>
    <source>
        <strain evidence="3 4">NIES-35</strain>
    </source>
</reference>
<dbReference type="EMBL" id="BDRX01000003">
    <property type="protein sequence ID" value="GBF88015.1"/>
    <property type="molecule type" value="Genomic_DNA"/>
</dbReference>
<keyword evidence="4" id="KW-1185">Reference proteome</keyword>
<dbReference type="Proteomes" id="UP000247498">
    <property type="component" value="Unassembled WGS sequence"/>
</dbReference>
<evidence type="ECO:0000256" key="2">
    <source>
        <dbReference type="SAM" id="Phobius"/>
    </source>
</evidence>
<proteinExistence type="predicted"/>
<keyword evidence="2" id="KW-0472">Membrane</keyword>
<organism evidence="3 4">
    <name type="scientific">Raphidocelis subcapitata</name>
    <dbReference type="NCBI Taxonomy" id="307507"/>
    <lineage>
        <taxon>Eukaryota</taxon>
        <taxon>Viridiplantae</taxon>
        <taxon>Chlorophyta</taxon>
        <taxon>core chlorophytes</taxon>
        <taxon>Chlorophyceae</taxon>
        <taxon>CS clade</taxon>
        <taxon>Sphaeropleales</taxon>
        <taxon>Selenastraceae</taxon>
        <taxon>Raphidocelis</taxon>
    </lineage>
</organism>
<keyword evidence="2" id="KW-1133">Transmembrane helix</keyword>
<sequence>MEDRGSRSTSFKDATSSKEGEGAVDAAAPLLESEEQLQDASDGDGGGGGGAALVGAPPEKARRRRRRLLRLNPEDRAQAVRLAAAFCATLALLAWIATVGPLGAASEAAALSRAAWRALDASAVFTAGLARGGWCGARSGAGACRRLAASGAGAAAGVAGGAVVRGALLCGACVLSGGGFREGCQSICGE</sequence>
<gene>
    <name evidence="3" type="ORF">Rsub_00727</name>
</gene>
<dbReference type="AlphaFoldDB" id="A0A2V0NT54"/>
<feature type="region of interest" description="Disordered" evidence="1">
    <location>
        <begin position="1"/>
        <end position="61"/>
    </location>
</feature>
<feature type="compositionally biased region" description="Gly residues" evidence="1">
    <location>
        <begin position="43"/>
        <end position="52"/>
    </location>
</feature>
<dbReference type="InParanoid" id="A0A2V0NT54"/>
<name>A0A2V0NT54_9CHLO</name>
<accession>A0A2V0NT54</accession>
<evidence type="ECO:0000313" key="4">
    <source>
        <dbReference type="Proteomes" id="UP000247498"/>
    </source>
</evidence>
<feature type="transmembrane region" description="Helical" evidence="2">
    <location>
        <begin position="79"/>
        <end position="97"/>
    </location>
</feature>